<dbReference type="InterPro" id="IPR027417">
    <property type="entry name" value="P-loop_NTPase"/>
</dbReference>
<feature type="coiled-coil region" evidence="2">
    <location>
        <begin position="394"/>
        <end position="435"/>
    </location>
</feature>
<protein>
    <recommendedName>
        <fullName evidence="3">AIG1-type G domain-containing protein</fullName>
    </recommendedName>
</protein>
<dbReference type="CDD" id="cd00882">
    <property type="entry name" value="Ras_like_GTPase"/>
    <property type="match status" value="1"/>
</dbReference>
<reference evidence="4 5" key="1">
    <citation type="submission" date="2014-04" db="EMBL/GenBank/DDBJ databases">
        <title>Evolutionary Origins and Diversification of the Mycorrhizal Mutualists.</title>
        <authorList>
            <consortium name="DOE Joint Genome Institute"/>
            <consortium name="Mycorrhizal Genomics Consortium"/>
            <person name="Kohler A."/>
            <person name="Kuo A."/>
            <person name="Nagy L.G."/>
            <person name="Floudas D."/>
            <person name="Copeland A."/>
            <person name="Barry K.W."/>
            <person name="Cichocki N."/>
            <person name="Veneault-Fourrey C."/>
            <person name="LaButti K."/>
            <person name="Lindquist E.A."/>
            <person name="Lipzen A."/>
            <person name="Lundell T."/>
            <person name="Morin E."/>
            <person name="Murat C."/>
            <person name="Riley R."/>
            <person name="Ohm R."/>
            <person name="Sun H."/>
            <person name="Tunlid A."/>
            <person name="Henrissat B."/>
            <person name="Grigoriev I.V."/>
            <person name="Hibbett D.S."/>
            <person name="Martin F."/>
        </authorList>
    </citation>
    <scope>NUCLEOTIDE SEQUENCE [LARGE SCALE GENOMIC DNA]</scope>
    <source>
        <strain evidence="4 5">FD-317 M1</strain>
    </source>
</reference>
<accession>A0A0D0CD42</accession>
<dbReference type="PANTHER" id="PTHR32046">
    <property type="entry name" value="G DOMAIN-CONTAINING PROTEIN"/>
    <property type="match status" value="1"/>
</dbReference>
<keyword evidence="2" id="KW-0175">Coiled coil</keyword>
<evidence type="ECO:0000313" key="4">
    <source>
        <dbReference type="EMBL" id="KIK52878.1"/>
    </source>
</evidence>
<dbReference type="AlphaFoldDB" id="A0A0D0CD42"/>
<sequence length="516" mass="58406">MTVKPWNKPEINIILIGETGVGKTSMLNLLANVCAGIELDEFKETHVISNEQGGSQAGSQTNKPHFYVIPCANGKVVKILDTPGLADTRGIDKDNEHKQAIANAIKENFEIIDAVLILANGTIPRLGAPTEYALTVISGMFPYSIIDNIAFVFTMVPDPLSFNFERSSLHPEKLQSAKMWSINNPLAQWKKYQEKLSNKMEYDDEMLEEMEETVRSSYKKTLRTLSQIFQFLDKCNIQPTKEIHNLYLISTDIEAAISNVIARMDQSEAMRAKLKQLWTNKNAQDQVKKMNEAYEEIIKKPFHEHENTGTEYNTLCIAGGCYNNCHEKCRAGFTLDRGALGNKCFAFRYSFGHGLQSQCHKCGHSAADHQHHRSKWVERIKAEPKTDVEAKKRYNAAKTEADQIKILMEKVEKEITGLEEDVASLEKELSNLCERYNHLALSGSFIGYIFSAIRLLKLREQSMKKEGAPPDALQRMADRIEKLEKKKKIIEEAQQGILATVRDNLINLGPRGPSYY</sequence>
<keyword evidence="5" id="KW-1185">Reference proteome</keyword>
<dbReference type="SUPFAM" id="SSF52540">
    <property type="entry name" value="P-loop containing nucleoside triphosphate hydrolases"/>
    <property type="match status" value="1"/>
</dbReference>
<dbReference type="Proteomes" id="UP000053593">
    <property type="component" value="Unassembled WGS sequence"/>
</dbReference>
<proteinExistence type="predicted"/>
<evidence type="ECO:0000256" key="2">
    <source>
        <dbReference type="SAM" id="Coils"/>
    </source>
</evidence>
<dbReference type="GO" id="GO:0005525">
    <property type="term" value="F:GTP binding"/>
    <property type="evidence" value="ECO:0007669"/>
    <property type="project" value="InterPro"/>
</dbReference>
<organism evidence="4 5">
    <name type="scientific">Collybiopsis luxurians FD-317 M1</name>
    <dbReference type="NCBI Taxonomy" id="944289"/>
    <lineage>
        <taxon>Eukaryota</taxon>
        <taxon>Fungi</taxon>
        <taxon>Dikarya</taxon>
        <taxon>Basidiomycota</taxon>
        <taxon>Agaricomycotina</taxon>
        <taxon>Agaricomycetes</taxon>
        <taxon>Agaricomycetidae</taxon>
        <taxon>Agaricales</taxon>
        <taxon>Marasmiineae</taxon>
        <taxon>Omphalotaceae</taxon>
        <taxon>Collybiopsis</taxon>
        <taxon>Collybiopsis luxurians</taxon>
    </lineage>
</organism>
<dbReference type="OrthoDB" id="2611327at2759"/>
<dbReference type="Gene3D" id="3.40.50.300">
    <property type="entry name" value="P-loop containing nucleotide triphosphate hydrolases"/>
    <property type="match status" value="1"/>
</dbReference>
<dbReference type="PROSITE" id="PS00675">
    <property type="entry name" value="SIGMA54_INTERACT_1"/>
    <property type="match status" value="1"/>
</dbReference>
<dbReference type="EMBL" id="KN834836">
    <property type="protein sequence ID" value="KIK52878.1"/>
    <property type="molecule type" value="Genomic_DNA"/>
</dbReference>
<dbReference type="Pfam" id="PF04548">
    <property type="entry name" value="AIG1"/>
    <property type="match status" value="1"/>
</dbReference>
<dbReference type="InterPro" id="IPR025662">
    <property type="entry name" value="Sigma_54_int_dom_ATP-bd_1"/>
</dbReference>
<name>A0A0D0CD42_9AGAR</name>
<dbReference type="HOGENOM" id="CLU_020040_1_0_1"/>
<keyword evidence="1" id="KW-0547">Nucleotide-binding</keyword>
<evidence type="ECO:0000313" key="5">
    <source>
        <dbReference type="Proteomes" id="UP000053593"/>
    </source>
</evidence>
<dbReference type="InterPro" id="IPR006703">
    <property type="entry name" value="G_AIG1"/>
</dbReference>
<gene>
    <name evidence="4" type="ORF">GYMLUDRAFT_179669</name>
</gene>
<evidence type="ECO:0000256" key="1">
    <source>
        <dbReference type="ARBA" id="ARBA00022741"/>
    </source>
</evidence>
<feature type="domain" description="AIG1-type G" evidence="3">
    <location>
        <begin position="12"/>
        <end position="155"/>
    </location>
</feature>
<evidence type="ECO:0000259" key="3">
    <source>
        <dbReference type="Pfam" id="PF04548"/>
    </source>
</evidence>